<name>A0A3Q3BFX5_KRYMA</name>
<feature type="domain" description="RRM" evidence="9">
    <location>
        <begin position="6"/>
        <end position="88"/>
    </location>
</feature>
<dbReference type="PANTHER" id="PTHR12622">
    <property type="entry name" value="DELTEX-RELATED"/>
    <property type="match status" value="1"/>
</dbReference>
<accession>A0A3Q3BFX5</accession>
<dbReference type="GO" id="GO:0046872">
    <property type="term" value="F:metal ion binding"/>
    <property type="evidence" value="ECO:0007669"/>
    <property type="project" value="UniProtKB-KW"/>
</dbReference>
<keyword evidence="4" id="KW-0808">Transferase</keyword>
<evidence type="ECO:0000256" key="6">
    <source>
        <dbReference type="PROSITE-ProRule" id="PRU00176"/>
    </source>
</evidence>
<dbReference type="KEGG" id="kmr:108243791"/>
<dbReference type="Ensembl" id="ENSKMAT00000028653.1">
    <property type="protein sequence ID" value="ENSKMAP00000028296.1"/>
    <property type="gene ID" value="ENSKMAG00000020974.1"/>
</dbReference>
<feature type="compositionally biased region" description="Polar residues" evidence="8">
    <location>
        <begin position="568"/>
        <end position="585"/>
    </location>
</feature>
<keyword evidence="7" id="KW-0175">Coiled coil</keyword>
<proteinExistence type="predicted"/>
<dbReference type="InterPro" id="IPR039399">
    <property type="entry name" value="Deltex_C_sf"/>
</dbReference>
<dbReference type="AlphaFoldDB" id="A0A3Q3BFX5"/>
<evidence type="ECO:0000313" key="11">
    <source>
        <dbReference type="Proteomes" id="UP000264800"/>
    </source>
</evidence>
<dbReference type="GO" id="GO:0061630">
    <property type="term" value="F:ubiquitin protein ligase activity"/>
    <property type="evidence" value="ECO:0007669"/>
    <property type="project" value="UniProtKB-EC"/>
</dbReference>
<dbReference type="GO" id="GO:0007219">
    <property type="term" value="P:Notch signaling pathway"/>
    <property type="evidence" value="ECO:0007669"/>
    <property type="project" value="InterPro"/>
</dbReference>
<dbReference type="EC" id="2.3.2.27" evidence="3"/>
<feature type="region of interest" description="Disordered" evidence="8">
    <location>
        <begin position="862"/>
        <end position="901"/>
    </location>
</feature>
<protein>
    <recommendedName>
        <fullName evidence="3">RING-type E3 ubiquitin transferase</fullName>
        <ecNumber evidence="3">2.3.2.27</ecNumber>
    </recommendedName>
</protein>
<dbReference type="InterPro" id="IPR039398">
    <property type="entry name" value="Deltex_fam"/>
</dbReference>
<dbReference type="Pfam" id="PF23085">
    <property type="entry name" value="RRM_PARP14_3"/>
    <property type="match status" value="1"/>
</dbReference>
<evidence type="ECO:0000259" key="9">
    <source>
        <dbReference type="PROSITE" id="PS50102"/>
    </source>
</evidence>
<reference evidence="10" key="1">
    <citation type="submission" date="2025-08" db="UniProtKB">
        <authorList>
            <consortium name="Ensembl"/>
        </authorList>
    </citation>
    <scope>IDENTIFICATION</scope>
</reference>
<feature type="region of interest" description="Disordered" evidence="8">
    <location>
        <begin position="567"/>
        <end position="597"/>
    </location>
</feature>
<dbReference type="Gene3D" id="3.30.390.130">
    <property type="match status" value="1"/>
</dbReference>
<dbReference type="GeneID" id="108243791"/>
<dbReference type="InterPro" id="IPR012677">
    <property type="entry name" value="Nucleotide-bd_a/b_plait_sf"/>
</dbReference>
<evidence type="ECO:0000256" key="3">
    <source>
        <dbReference type="ARBA" id="ARBA00012483"/>
    </source>
</evidence>
<dbReference type="GO" id="GO:0016567">
    <property type="term" value="P:protein ubiquitination"/>
    <property type="evidence" value="ECO:0007669"/>
    <property type="project" value="UniProtKB-UniPathway"/>
</dbReference>
<feature type="compositionally biased region" description="Basic and acidic residues" evidence="8">
    <location>
        <begin position="187"/>
        <end position="203"/>
    </location>
</feature>
<dbReference type="PROSITE" id="PS50102">
    <property type="entry name" value="RRM"/>
    <property type="match status" value="1"/>
</dbReference>
<dbReference type="Proteomes" id="UP000264800">
    <property type="component" value="Unplaced"/>
</dbReference>
<evidence type="ECO:0000256" key="8">
    <source>
        <dbReference type="SAM" id="MobiDB-lite"/>
    </source>
</evidence>
<dbReference type="InterPro" id="IPR039396">
    <property type="entry name" value="Deltex_C"/>
</dbReference>
<dbReference type="GO" id="GO:0003723">
    <property type="term" value="F:RNA binding"/>
    <property type="evidence" value="ECO:0007669"/>
    <property type="project" value="UniProtKB-UniRule"/>
</dbReference>
<evidence type="ECO:0000256" key="4">
    <source>
        <dbReference type="ARBA" id="ARBA00022679"/>
    </source>
</evidence>
<keyword evidence="6" id="KW-0694">RNA-binding</keyword>
<sequence>MAEPARTVRVSGLPTDIEHNRLKDKLLIHFLRARNGGGEIDTVSIVPAASQSALITFEDSSVAQRVIQCTQHILEVDGKKYKLTATKHQESLDPDQVVLRLSATVDYSQLPGGVEAVKSLRKSHQEVQINYTASERCCTLSGSYSDVQAALTQLLGRPGGPEPAENNDTSRAAPSSSRSVQTSRKPQASEDQSRKPNKQKENDNTDMSSDEESSNSKRNLAPDGNGWDTHANAVSAVPQSPTMFTEEFSLIVDADMFQYLQKRCKKEYQRILNQYDVEVVNETSQGLTTLFLNVADAAVMDDAEERLKRAKKAISRLYQENEKQICRDQLPKVILNPRGGFQRAIDDLSVRFPKLLLNDDERYLYIIGNSKDVSEAKTALLLDIEEPKSKKEDVASLLKYPSYNLGSSSTHSDEEGAPLTPPFAVASLDEELDPTLRSEEDELRAEGAAKYKLAARFKDSRLGGLGSRPADFTFRTNSSPSRQARHGPMLGCDVLSETAGVSGEVVSRAQNTGGDILFKSTYMSSPSASTQMKTSDTIDAQFKNSPLSITPAGFSELPPFGSGATLKRASSFSGTPQQKAQVVNQKSRDDSCKSAVKTRARSSSFGSRAAKDKQEVHNAEISVFRVLWQYIKEAYSTRVEDLTTEVQMTENFSEGSRDLTVLLKGADSSKVRLCQERLQKLVASVNADFCVQELRLSELGVADPENETLQACCSEVRSRFKKVTVHIIKNSLYLVGPQHLCSQVAATLREVFSGEPDRHGLSSPSASMWNSATSLQLNVPQSLQLTDSQTGTTDNQQWKTTYGRDFGGNEVVNGSYSQSSMRKDHFAQAEVITSTEHTGTGMKEDGHKGERSVNYLLTENETSAVNSDLSADRERTLQTGPRHSEIMSTPDKSRSDQGGQAHSCVCGEDGMSPVKTKCGVTMCPKCLETRHVHCRVCTETEQIPPGIQGEMKKSRLQMSLPGHSKDSVIKITYRIPDGIQEEGHPSPGKPFKGGTFEAYLPNIEKAKKLLPRLEKAFRQGLTFIVTGKGPEARVTWGQIPHKTSLQGGKAQKGYPDSTYLTRLSDVLSSQGID</sequence>
<dbReference type="RefSeq" id="XP_017284954.1">
    <property type="nucleotide sequence ID" value="XM_017429465.3"/>
</dbReference>
<reference evidence="10" key="2">
    <citation type="submission" date="2025-09" db="UniProtKB">
        <authorList>
            <consortium name="Ensembl"/>
        </authorList>
    </citation>
    <scope>IDENTIFICATION</scope>
</reference>
<dbReference type="RefSeq" id="XP_017284953.1">
    <property type="nucleotide sequence ID" value="XM_017429464.2"/>
</dbReference>
<evidence type="ECO:0000256" key="7">
    <source>
        <dbReference type="SAM" id="Coils"/>
    </source>
</evidence>
<dbReference type="OMA" id="QRTKCGA"/>
<evidence type="ECO:0000256" key="5">
    <source>
        <dbReference type="ARBA" id="ARBA00022723"/>
    </source>
</evidence>
<dbReference type="OrthoDB" id="527344at2759"/>
<evidence type="ECO:0000256" key="1">
    <source>
        <dbReference type="ARBA" id="ARBA00000900"/>
    </source>
</evidence>
<feature type="region of interest" description="Disordered" evidence="8">
    <location>
        <begin position="154"/>
        <end position="232"/>
    </location>
</feature>
<evidence type="ECO:0000313" key="10">
    <source>
        <dbReference type="Ensembl" id="ENSKMAP00000028296.1"/>
    </source>
</evidence>
<dbReference type="Gene3D" id="3.30.70.330">
    <property type="match status" value="1"/>
</dbReference>
<dbReference type="Pfam" id="PF18102">
    <property type="entry name" value="DTC"/>
    <property type="match status" value="1"/>
</dbReference>
<comment type="pathway">
    <text evidence="2">Protein modification; protein ubiquitination.</text>
</comment>
<dbReference type="GeneTree" id="ENSGT00940000154578"/>
<comment type="catalytic activity">
    <reaction evidence="1">
        <text>S-ubiquitinyl-[E2 ubiquitin-conjugating enzyme]-L-cysteine + [acceptor protein]-L-lysine = [E2 ubiquitin-conjugating enzyme]-L-cysteine + N(6)-ubiquitinyl-[acceptor protein]-L-lysine.</text>
        <dbReference type="EC" id="2.3.2.27"/>
    </reaction>
</comment>
<dbReference type="InterPro" id="IPR000504">
    <property type="entry name" value="RRM_dom"/>
</dbReference>
<dbReference type="UniPathway" id="UPA00143"/>
<evidence type="ECO:0000256" key="2">
    <source>
        <dbReference type="ARBA" id="ARBA00004906"/>
    </source>
</evidence>
<organism evidence="10 11">
    <name type="scientific">Kryptolebias marmoratus</name>
    <name type="common">Mangrove killifish</name>
    <name type="synonym">Rivulus marmoratus</name>
    <dbReference type="NCBI Taxonomy" id="37003"/>
    <lineage>
        <taxon>Eukaryota</taxon>
        <taxon>Metazoa</taxon>
        <taxon>Chordata</taxon>
        <taxon>Craniata</taxon>
        <taxon>Vertebrata</taxon>
        <taxon>Euteleostomi</taxon>
        <taxon>Actinopterygii</taxon>
        <taxon>Neopterygii</taxon>
        <taxon>Teleostei</taxon>
        <taxon>Neoteleostei</taxon>
        <taxon>Acanthomorphata</taxon>
        <taxon>Ovalentaria</taxon>
        <taxon>Atherinomorphae</taxon>
        <taxon>Cyprinodontiformes</taxon>
        <taxon>Rivulidae</taxon>
        <taxon>Kryptolebias</taxon>
    </lineage>
</organism>
<feature type="compositionally biased region" description="Polar residues" evidence="8">
    <location>
        <begin position="166"/>
        <end position="186"/>
    </location>
</feature>
<keyword evidence="11" id="KW-1185">Reference proteome</keyword>
<keyword evidence="5" id="KW-0479">Metal-binding</keyword>
<feature type="coiled-coil region" evidence="7">
    <location>
        <begin position="300"/>
        <end position="327"/>
    </location>
</feature>